<name>A0ABD3KB38_EUCGL</name>
<feature type="compositionally biased region" description="Basic and acidic residues" evidence="11">
    <location>
        <begin position="369"/>
        <end position="382"/>
    </location>
</feature>
<proteinExistence type="inferred from homology"/>
<protein>
    <recommendedName>
        <fullName evidence="14">Proton pump-interactor 1</fullName>
    </recommendedName>
</protein>
<evidence type="ECO:0000313" key="12">
    <source>
        <dbReference type="EMBL" id="KAL3736182.1"/>
    </source>
</evidence>
<evidence type="ECO:0000256" key="5">
    <source>
        <dbReference type="ARBA" id="ARBA00022824"/>
    </source>
</evidence>
<dbReference type="GO" id="GO:0005789">
    <property type="term" value="C:endoplasmic reticulum membrane"/>
    <property type="evidence" value="ECO:0007669"/>
    <property type="project" value="UniProtKB-SubCell"/>
</dbReference>
<dbReference type="EMBL" id="JBJKBG010000006">
    <property type="protein sequence ID" value="KAL3736183.1"/>
    <property type="molecule type" value="Genomic_DNA"/>
</dbReference>
<comment type="similarity">
    <text evidence="9">Belongs to the plant Proton pump-interactor protein family.</text>
</comment>
<feature type="region of interest" description="Disordered" evidence="11">
    <location>
        <begin position="369"/>
        <end position="433"/>
    </location>
</feature>
<dbReference type="InterPro" id="IPR055282">
    <property type="entry name" value="PPI1-4"/>
</dbReference>
<dbReference type="EMBL" id="JBJKBG010000006">
    <property type="protein sequence ID" value="KAL3736182.1"/>
    <property type="molecule type" value="Genomic_DNA"/>
</dbReference>
<keyword evidence="4" id="KW-0812">Transmembrane</keyword>
<gene>
    <name evidence="12" type="ORF">ACJRO7_025178</name>
</gene>
<evidence type="ECO:0008006" key="14">
    <source>
        <dbReference type="Google" id="ProtNLM"/>
    </source>
</evidence>
<dbReference type="GO" id="GO:0005886">
    <property type="term" value="C:plasma membrane"/>
    <property type="evidence" value="ECO:0007669"/>
    <property type="project" value="UniProtKB-SubCell"/>
</dbReference>
<accession>A0ABD3KB38</accession>
<evidence type="ECO:0000256" key="9">
    <source>
        <dbReference type="ARBA" id="ARBA00038080"/>
    </source>
</evidence>
<feature type="region of interest" description="Disordered" evidence="11">
    <location>
        <begin position="452"/>
        <end position="479"/>
    </location>
</feature>
<feature type="compositionally biased region" description="Basic and acidic residues" evidence="11">
    <location>
        <begin position="424"/>
        <end position="433"/>
    </location>
</feature>
<comment type="subcellular location">
    <subcellularLocation>
        <location evidence="1">Cell membrane</location>
        <topology evidence="1">Single-pass membrane protein</topology>
    </subcellularLocation>
    <subcellularLocation>
        <location evidence="2">Endoplasmic reticulum membrane</location>
        <topology evidence="2">Single-pass membrane protein</topology>
    </subcellularLocation>
</comment>
<dbReference type="PANTHER" id="PTHR32219">
    <property type="entry name" value="RNA-BINDING PROTEIN YLMH-RELATED"/>
    <property type="match status" value="1"/>
</dbReference>
<evidence type="ECO:0000256" key="7">
    <source>
        <dbReference type="ARBA" id="ARBA00023054"/>
    </source>
</evidence>
<keyword evidence="13" id="KW-1185">Reference proteome</keyword>
<organism evidence="12 13">
    <name type="scientific">Eucalyptus globulus</name>
    <name type="common">Tasmanian blue gum</name>
    <dbReference type="NCBI Taxonomy" id="34317"/>
    <lineage>
        <taxon>Eukaryota</taxon>
        <taxon>Viridiplantae</taxon>
        <taxon>Streptophyta</taxon>
        <taxon>Embryophyta</taxon>
        <taxon>Tracheophyta</taxon>
        <taxon>Spermatophyta</taxon>
        <taxon>Magnoliopsida</taxon>
        <taxon>eudicotyledons</taxon>
        <taxon>Gunneridae</taxon>
        <taxon>Pentapetalae</taxon>
        <taxon>rosids</taxon>
        <taxon>malvids</taxon>
        <taxon>Myrtales</taxon>
        <taxon>Myrtaceae</taxon>
        <taxon>Myrtoideae</taxon>
        <taxon>Eucalypteae</taxon>
        <taxon>Eucalyptus</taxon>
    </lineage>
</organism>
<keyword evidence="7 10" id="KW-0175">Coiled coil</keyword>
<evidence type="ECO:0000313" key="13">
    <source>
        <dbReference type="Proteomes" id="UP001634007"/>
    </source>
</evidence>
<feature type="coiled-coil region" evidence="10">
    <location>
        <begin position="492"/>
        <end position="532"/>
    </location>
</feature>
<feature type="compositionally biased region" description="Basic and acidic residues" evidence="11">
    <location>
        <begin position="452"/>
        <end position="467"/>
    </location>
</feature>
<evidence type="ECO:0000256" key="6">
    <source>
        <dbReference type="ARBA" id="ARBA00022989"/>
    </source>
</evidence>
<evidence type="ECO:0000256" key="3">
    <source>
        <dbReference type="ARBA" id="ARBA00022475"/>
    </source>
</evidence>
<comment type="caution">
    <text evidence="12">The sequence shown here is derived from an EMBL/GenBank/DDBJ whole genome shotgun (WGS) entry which is preliminary data.</text>
</comment>
<dbReference type="AlphaFoldDB" id="A0ABD3KB38"/>
<keyword evidence="3" id="KW-1003">Cell membrane</keyword>
<keyword evidence="5" id="KW-0256">Endoplasmic reticulum</keyword>
<evidence type="ECO:0000256" key="2">
    <source>
        <dbReference type="ARBA" id="ARBA00004389"/>
    </source>
</evidence>
<evidence type="ECO:0000256" key="8">
    <source>
        <dbReference type="ARBA" id="ARBA00023136"/>
    </source>
</evidence>
<dbReference type="PANTHER" id="PTHR32219:SF2">
    <property type="entry name" value="PROTON PUMP-INTERACTOR 1"/>
    <property type="match status" value="1"/>
</dbReference>
<evidence type="ECO:0000256" key="10">
    <source>
        <dbReference type="SAM" id="Coils"/>
    </source>
</evidence>
<evidence type="ECO:0000256" key="4">
    <source>
        <dbReference type="ARBA" id="ARBA00022692"/>
    </source>
</evidence>
<keyword evidence="6" id="KW-1133">Transmembrane helix</keyword>
<keyword evidence="8" id="KW-0472">Membrane</keyword>
<dbReference type="Proteomes" id="UP001634007">
    <property type="component" value="Unassembled WGS sequence"/>
</dbReference>
<feature type="coiled-coil region" evidence="10">
    <location>
        <begin position="246"/>
        <end position="294"/>
    </location>
</feature>
<evidence type="ECO:0000256" key="11">
    <source>
        <dbReference type="SAM" id="MobiDB-lite"/>
    </source>
</evidence>
<reference evidence="12 13" key="1">
    <citation type="submission" date="2024-11" db="EMBL/GenBank/DDBJ databases">
        <title>Chromosome-level genome assembly of Eucalyptus globulus Labill. provides insights into its genome evolution.</title>
        <authorList>
            <person name="Li X."/>
        </authorList>
    </citation>
    <scope>NUCLEOTIDE SEQUENCE [LARGE SCALE GENOMIC DNA]</scope>
    <source>
        <strain evidence="12">CL2024</strain>
        <tissue evidence="12">Fresh tender leaves</tissue>
    </source>
</reference>
<evidence type="ECO:0000256" key="1">
    <source>
        <dbReference type="ARBA" id="ARBA00004162"/>
    </source>
</evidence>
<sequence length="544" mass="61785">MAVEIAGFEMAPAPMETPYEKDNGQFDKGTKLGEAVTFGSHEEKPILGEGNQVSEVNFPKDAVDEWPAPKRIHTFYIMKFRSYEDPSIKVKIEQADKEIQRRNQAKFQITDALREKRSERSDLIAQLRALGEENRTFHSILDEKKKDMEPLHEALGKLRHANTGGRGSGLCSSEEELNQLIQSLNYHIQHESIPLTEEKQILRDIKQLEGTREKVIANAAMKAEVQKSVGEKEAIQDRVKLIGAGLDEVRKDQQAVKAKIKVLKEELEAIDAEIKSLQDELSTVIQKKDKAYETIYEMRRKRDEVNANFYRNRTLLNQVKELAARRDVRAIEEITHSEVEGFFALWNGPRSFREDYEKRIASSLDFRQMSRDGRTKSPDEKPVAAVRDSVSSETETVVKTSAKKAAKEDPKSTLQHNTAPVQKVQKDTVSKAQKDTVMKAQIETVTKVKDIETTPEHHELAEKENADAQKPPKATPPVVTEVDPVKLKEMKREEEIAKAKQAMERKKKLAEKNAAKAAIKAQKEAEKKLKETIDFLCSDILLQI</sequence>